<dbReference type="RefSeq" id="WP_109269881.1">
    <property type="nucleotide sequence ID" value="NZ_QFFF01000001.1"/>
</dbReference>
<dbReference type="EMBL" id="QFFF01000001">
    <property type="protein sequence ID" value="PWG01742.1"/>
    <property type="molecule type" value="Genomic_DNA"/>
</dbReference>
<name>A0A2U2J082_9SPHN</name>
<dbReference type="InterPro" id="IPR012675">
    <property type="entry name" value="Beta-grasp_dom_sf"/>
</dbReference>
<sequence>MALIWLKAWAMGRDEAAQAGEAMRILFFGRLGEQLGSELEIDSPGESWTIAELRESLCSRSELFREALGRPGVRACVDQVIVPDDVQLRPGQEVAFIPPLSGG</sequence>
<gene>
    <name evidence="1" type="ORF">DF286_01795</name>
</gene>
<proteinExistence type="predicted"/>
<dbReference type="AlphaFoldDB" id="A0A2U2J082"/>
<dbReference type="InterPro" id="IPR016155">
    <property type="entry name" value="Mopterin_synth/thiamin_S_b"/>
</dbReference>
<accession>A0A2U2J082</accession>
<dbReference type="CDD" id="cd00754">
    <property type="entry name" value="Ubl_MoaD"/>
    <property type="match status" value="1"/>
</dbReference>
<keyword evidence="2" id="KW-1185">Reference proteome</keyword>
<evidence type="ECO:0000313" key="1">
    <source>
        <dbReference type="EMBL" id="PWG01742.1"/>
    </source>
</evidence>
<dbReference type="OrthoDB" id="9800712at2"/>
<dbReference type="Pfam" id="PF02597">
    <property type="entry name" value="ThiS"/>
    <property type="match status" value="1"/>
</dbReference>
<organism evidence="1 2">
    <name type="scientific">Allosphingosinicella humi</name>
    <dbReference type="NCBI Taxonomy" id="2068657"/>
    <lineage>
        <taxon>Bacteria</taxon>
        <taxon>Pseudomonadati</taxon>
        <taxon>Pseudomonadota</taxon>
        <taxon>Alphaproteobacteria</taxon>
        <taxon>Sphingomonadales</taxon>
        <taxon>Sphingomonadaceae</taxon>
        <taxon>Allosphingosinicella</taxon>
    </lineage>
</organism>
<dbReference type="Proteomes" id="UP000245916">
    <property type="component" value="Unassembled WGS sequence"/>
</dbReference>
<dbReference type="Gene3D" id="3.10.20.30">
    <property type="match status" value="1"/>
</dbReference>
<protein>
    <submittedName>
        <fullName evidence="1">Molybdopterin synthase sulfur carrier subunit</fullName>
    </submittedName>
</protein>
<evidence type="ECO:0000313" key="2">
    <source>
        <dbReference type="Proteomes" id="UP000245916"/>
    </source>
</evidence>
<dbReference type="SUPFAM" id="SSF54285">
    <property type="entry name" value="MoaD/ThiS"/>
    <property type="match status" value="1"/>
</dbReference>
<reference evidence="1 2" key="1">
    <citation type="submission" date="2018-05" db="EMBL/GenBank/DDBJ databases">
        <title>Genome of Sphingosinicella humi QZX222.</title>
        <authorList>
            <person name="Qiao Z."/>
            <person name="Wang G."/>
        </authorList>
    </citation>
    <scope>NUCLEOTIDE SEQUENCE [LARGE SCALE GENOMIC DNA]</scope>
    <source>
        <strain evidence="1 2">QZX222</strain>
    </source>
</reference>
<comment type="caution">
    <text evidence="1">The sequence shown here is derived from an EMBL/GenBank/DDBJ whole genome shotgun (WGS) entry which is preliminary data.</text>
</comment>
<dbReference type="InterPro" id="IPR003749">
    <property type="entry name" value="ThiS/MoaD-like"/>
</dbReference>